<dbReference type="AlphaFoldDB" id="A0A0E0E1I7"/>
<reference evidence="1" key="2">
    <citation type="submission" date="2018-05" db="EMBL/GenBank/DDBJ databases">
        <title>OmerRS3 (Oryza meridionalis Reference Sequence Version 3).</title>
        <authorList>
            <person name="Zhang J."/>
            <person name="Kudrna D."/>
            <person name="Lee S."/>
            <person name="Talag J."/>
            <person name="Welchert J."/>
            <person name="Wing R.A."/>
        </authorList>
    </citation>
    <scope>NUCLEOTIDE SEQUENCE [LARGE SCALE GENOMIC DNA]</scope>
    <source>
        <strain evidence="1">cv. OR44</strain>
    </source>
</reference>
<organism evidence="1">
    <name type="scientific">Oryza meridionalis</name>
    <dbReference type="NCBI Taxonomy" id="40149"/>
    <lineage>
        <taxon>Eukaryota</taxon>
        <taxon>Viridiplantae</taxon>
        <taxon>Streptophyta</taxon>
        <taxon>Embryophyta</taxon>
        <taxon>Tracheophyta</taxon>
        <taxon>Spermatophyta</taxon>
        <taxon>Magnoliopsida</taxon>
        <taxon>Liliopsida</taxon>
        <taxon>Poales</taxon>
        <taxon>Poaceae</taxon>
        <taxon>BOP clade</taxon>
        <taxon>Oryzoideae</taxon>
        <taxon>Oryzeae</taxon>
        <taxon>Oryzinae</taxon>
        <taxon>Oryza</taxon>
    </lineage>
</organism>
<evidence type="ECO:0000313" key="2">
    <source>
        <dbReference type="Proteomes" id="UP000008021"/>
    </source>
</evidence>
<accession>A0A0E0E1I7</accession>
<dbReference type="Proteomes" id="UP000008021">
    <property type="component" value="Chromosome 6"/>
</dbReference>
<keyword evidence="2" id="KW-1185">Reference proteome</keyword>
<evidence type="ECO:0000313" key="1">
    <source>
        <dbReference type="EnsemblPlants" id="OMERI06G15130.1"/>
    </source>
</evidence>
<sequence length="64" mass="6354">MVLAGTLSNPACSAAPAIGFVAGDNLTVPLRFALPPSLPQVAVAAVVAAALDARHGMTCPRGEK</sequence>
<dbReference type="EnsemblPlants" id="OMERI06G15130.1">
    <property type="protein sequence ID" value="OMERI06G15130.1"/>
    <property type="gene ID" value="OMERI06G15130"/>
</dbReference>
<name>A0A0E0E1I7_9ORYZ</name>
<dbReference type="HOGENOM" id="CLU_2871488_0_0_1"/>
<proteinExistence type="predicted"/>
<protein>
    <submittedName>
        <fullName evidence="1">Uncharacterized protein</fullName>
    </submittedName>
</protein>
<dbReference type="Gramene" id="OMERI06G15130.1">
    <property type="protein sequence ID" value="OMERI06G15130.1"/>
    <property type="gene ID" value="OMERI06G15130"/>
</dbReference>
<reference evidence="1" key="1">
    <citation type="submission" date="2015-04" db="UniProtKB">
        <authorList>
            <consortium name="EnsemblPlants"/>
        </authorList>
    </citation>
    <scope>IDENTIFICATION</scope>
</reference>